<comment type="caution">
    <text evidence="1">The sequence shown here is derived from an EMBL/GenBank/DDBJ whole genome shotgun (WGS) entry which is preliminary data.</text>
</comment>
<proteinExistence type="predicted"/>
<dbReference type="AlphaFoldDB" id="A0AAE0BWU4"/>
<dbReference type="EMBL" id="LGRX02032776">
    <property type="protein sequence ID" value="KAK3243554.1"/>
    <property type="molecule type" value="Genomic_DNA"/>
</dbReference>
<evidence type="ECO:0000313" key="2">
    <source>
        <dbReference type="Proteomes" id="UP001190700"/>
    </source>
</evidence>
<accession>A0AAE0BWU4</accession>
<gene>
    <name evidence="1" type="ORF">CYMTET_46812</name>
</gene>
<protein>
    <submittedName>
        <fullName evidence="1">Uncharacterized protein</fullName>
    </submittedName>
</protein>
<reference evidence="1 2" key="1">
    <citation type="journal article" date="2015" name="Genome Biol. Evol.">
        <title>Comparative Genomics of a Bacterivorous Green Alga Reveals Evolutionary Causalities and Consequences of Phago-Mixotrophic Mode of Nutrition.</title>
        <authorList>
            <person name="Burns J.A."/>
            <person name="Paasch A."/>
            <person name="Narechania A."/>
            <person name="Kim E."/>
        </authorList>
    </citation>
    <scope>NUCLEOTIDE SEQUENCE [LARGE SCALE GENOMIC DNA]</scope>
    <source>
        <strain evidence="1 2">PLY_AMNH</strain>
    </source>
</reference>
<name>A0AAE0BWU4_9CHLO</name>
<keyword evidence="2" id="KW-1185">Reference proteome</keyword>
<dbReference type="Proteomes" id="UP001190700">
    <property type="component" value="Unassembled WGS sequence"/>
</dbReference>
<organism evidence="1 2">
    <name type="scientific">Cymbomonas tetramitiformis</name>
    <dbReference type="NCBI Taxonomy" id="36881"/>
    <lineage>
        <taxon>Eukaryota</taxon>
        <taxon>Viridiplantae</taxon>
        <taxon>Chlorophyta</taxon>
        <taxon>Pyramimonadophyceae</taxon>
        <taxon>Pyramimonadales</taxon>
        <taxon>Pyramimonadaceae</taxon>
        <taxon>Cymbomonas</taxon>
    </lineage>
</organism>
<evidence type="ECO:0000313" key="1">
    <source>
        <dbReference type="EMBL" id="KAK3243554.1"/>
    </source>
</evidence>
<sequence length="320" mass="35850">MSAIKLQHTKGAYDGAIDIAAYAASHTSGPESMEITVCIPCDFTDGQTSVTLSHTDLERLFREKWRTSEHYSAEAPGLPGRIDYQKAKVKKIVKQGVIVNRCPERSHTRMNLYNLRITDNASRKLVNGTRVFKAGRTGLASDPTESDFPLMHVGSIAEDVVIFEADDGDEDEDLMHFSTASLTFYDKLRDTGAIYKTHVPGMKPQAVISLQATDTLDTLQTILRRPDIVKFGSYDPLTYREWRHERNNHDLAMGTIRLPLDLCERCVEAAKSYDQRVNDGKHDLTTVTIKLVPSSMKQTVEPEGSMSLMMTADVPFTELY</sequence>